<feature type="domain" description="SHOCT" evidence="2">
    <location>
        <begin position="58"/>
        <end position="84"/>
    </location>
</feature>
<keyword evidence="4" id="KW-1185">Reference proteome</keyword>
<dbReference type="AlphaFoldDB" id="B7IG26"/>
<keyword evidence="1" id="KW-0472">Membrane</keyword>
<sequence>MHWFYPVWYHGFYGWIIPVIGLVLFILVVFLFYRILKNLIKDFNEKTSSSYNFSNDESLKILNERFARGEISEDEYKRIKSLILKN</sequence>
<evidence type="ECO:0000256" key="1">
    <source>
        <dbReference type="SAM" id="Phobius"/>
    </source>
</evidence>
<keyword evidence="1" id="KW-0812">Transmembrane</keyword>
<evidence type="ECO:0000313" key="3">
    <source>
        <dbReference type="EMBL" id="ACJ75040.1"/>
    </source>
</evidence>
<dbReference type="Proteomes" id="UP000002453">
    <property type="component" value="Chromosome"/>
</dbReference>
<keyword evidence="1" id="KW-1133">Transmembrane helix</keyword>
<evidence type="ECO:0000259" key="2">
    <source>
        <dbReference type="Pfam" id="PF09851"/>
    </source>
</evidence>
<dbReference type="eggNOG" id="COG3462">
    <property type="taxonomic scope" value="Bacteria"/>
</dbReference>
<dbReference type="InterPro" id="IPR018649">
    <property type="entry name" value="SHOCT"/>
</dbReference>
<dbReference type="EMBL" id="CP001185">
    <property type="protein sequence ID" value="ACJ75040.1"/>
    <property type="molecule type" value="Genomic_DNA"/>
</dbReference>
<protein>
    <recommendedName>
        <fullName evidence="2">SHOCT domain-containing protein</fullName>
    </recommendedName>
</protein>
<proteinExistence type="predicted"/>
<accession>B7IG26</accession>
<evidence type="ECO:0000313" key="4">
    <source>
        <dbReference type="Proteomes" id="UP000002453"/>
    </source>
</evidence>
<dbReference type="HOGENOM" id="CLU_159099_2_0_0"/>
<feature type="transmembrane region" description="Helical" evidence="1">
    <location>
        <begin position="12"/>
        <end position="36"/>
    </location>
</feature>
<dbReference type="Pfam" id="PF09851">
    <property type="entry name" value="SHOCT"/>
    <property type="match status" value="1"/>
</dbReference>
<dbReference type="OrthoDB" id="49251at2"/>
<reference evidence="3 4" key="1">
    <citation type="journal article" date="2009" name="J. Bacteriol.">
        <title>The genome of Thermosipho africanus TCF52B: lateral genetic connections to the Firmicutes and Archaea.</title>
        <authorList>
            <person name="Nesboe C.L."/>
            <person name="Bapteste E."/>
            <person name="Curtis B."/>
            <person name="Dahle H."/>
            <person name="Lopez P."/>
            <person name="Macleod D."/>
            <person name="Dlutek M."/>
            <person name="Bowman S."/>
            <person name="Zhaxybayeva O."/>
            <person name="Birkeland N.-K."/>
            <person name="Doolittle W.F."/>
        </authorList>
    </citation>
    <scope>NUCLEOTIDE SEQUENCE [LARGE SCALE GENOMIC DNA]</scope>
    <source>
        <strain evidence="3 4">TCF52B</strain>
    </source>
</reference>
<dbReference type="STRING" id="484019.THA_552"/>
<name>B7IG26_THEAB</name>
<organism evidence="3 4">
    <name type="scientific">Thermosipho africanus (strain TCF52B)</name>
    <dbReference type="NCBI Taxonomy" id="484019"/>
    <lineage>
        <taxon>Bacteria</taxon>
        <taxon>Thermotogati</taxon>
        <taxon>Thermotogota</taxon>
        <taxon>Thermotogae</taxon>
        <taxon>Thermotogales</taxon>
        <taxon>Fervidobacteriaceae</taxon>
        <taxon>Thermosipho</taxon>
    </lineage>
</organism>
<dbReference type="RefSeq" id="WP_004100591.1">
    <property type="nucleotide sequence ID" value="NC_011653.1"/>
</dbReference>
<gene>
    <name evidence="3" type="ordered locus">THA_552</name>
</gene>
<dbReference type="KEGG" id="taf:THA_552"/>